<organism evidence="1 2">
    <name type="scientific">Candidatus Faeciplasma gallinarum</name>
    <dbReference type="NCBI Taxonomy" id="2840799"/>
    <lineage>
        <taxon>Bacteria</taxon>
        <taxon>Bacillati</taxon>
        <taxon>Bacillota</taxon>
        <taxon>Clostridia</taxon>
        <taxon>Eubacteriales</taxon>
        <taxon>Oscillospiraceae</taxon>
        <taxon>Oscillospiraceae incertae sedis</taxon>
        <taxon>Candidatus Faeciplasma</taxon>
    </lineage>
</organism>
<name>A0A9D1ENE5_9FIRM</name>
<evidence type="ECO:0000313" key="1">
    <source>
        <dbReference type="EMBL" id="HIS24653.1"/>
    </source>
</evidence>
<dbReference type="Proteomes" id="UP000823982">
    <property type="component" value="Unassembled WGS sequence"/>
</dbReference>
<comment type="caution">
    <text evidence="1">The sequence shown here is derived from an EMBL/GenBank/DDBJ whole genome shotgun (WGS) entry which is preliminary data.</text>
</comment>
<evidence type="ECO:0000313" key="2">
    <source>
        <dbReference type="Proteomes" id="UP000823982"/>
    </source>
</evidence>
<reference evidence="1" key="1">
    <citation type="submission" date="2020-10" db="EMBL/GenBank/DDBJ databases">
        <authorList>
            <person name="Gilroy R."/>
        </authorList>
    </citation>
    <scope>NUCLEOTIDE SEQUENCE</scope>
    <source>
        <strain evidence="1">CHK157-1446</strain>
    </source>
</reference>
<sequence length="131" mass="14557">MSMPNTKSQKAALYEFFSSFGIPAYEETGLLKRPELPYMTYQDVTGRYWDGEIAAHAQIWYQTRGDMSGADSIAKLISERIGTSGCIIGCDGGGILIKRSKTKAFSQKLTDKTDIDLDGRQINLLFEFLVG</sequence>
<reference evidence="1" key="2">
    <citation type="journal article" date="2021" name="PeerJ">
        <title>Extensive microbial diversity within the chicken gut microbiome revealed by metagenomics and culture.</title>
        <authorList>
            <person name="Gilroy R."/>
            <person name="Ravi A."/>
            <person name="Getino M."/>
            <person name="Pursley I."/>
            <person name="Horton D.L."/>
            <person name="Alikhan N.F."/>
            <person name="Baker D."/>
            <person name="Gharbi K."/>
            <person name="Hall N."/>
            <person name="Watson M."/>
            <person name="Adriaenssens E.M."/>
            <person name="Foster-Nyarko E."/>
            <person name="Jarju S."/>
            <person name="Secka A."/>
            <person name="Antonio M."/>
            <person name="Oren A."/>
            <person name="Chaudhuri R.R."/>
            <person name="La Ragione R."/>
            <person name="Hildebrand F."/>
            <person name="Pallen M.J."/>
        </authorList>
    </citation>
    <scope>NUCLEOTIDE SEQUENCE</scope>
    <source>
        <strain evidence="1">CHK157-1446</strain>
    </source>
</reference>
<dbReference type="AlphaFoldDB" id="A0A9D1ENE5"/>
<dbReference type="EMBL" id="DVIR01000040">
    <property type="protein sequence ID" value="HIS24653.1"/>
    <property type="molecule type" value="Genomic_DNA"/>
</dbReference>
<gene>
    <name evidence="1" type="ORF">IAD01_04535</name>
</gene>
<accession>A0A9D1ENE5</accession>
<proteinExistence type="predicted"/>
<protein>
    <submittedName>
        <fullName evidence="1">Uncharacterized protein</fullName>
    </submittedName>
</protein>